<dbReference type="AlphaFoldDB" id="A0A5C8ZQR7"/>
<dbReference type="PROSITE" id="PS50005">
    <property type="entry name" value="TPR"/>
    <property type="match status" value="2"/>
</dbReference>
<dbReference type="Proteomes" id="UP000321039">
    <property type="component" value="Unassembled WGS sequence"/>
</dbReference>
<dbReference type="PANTHER" id="PTHR12788">
    <property type="entry name" value="PROTEIN-TYROSINE SULFOTRANSFERASE 2"/>
    <property type="match status" value="1"/>
</dbReference>
<dbReference type="SUPFAM" id="SSF48452">
    <property type="entry name" value="TPR-like"/>
    <property type="match status" value="1"/>
</dbReference>
<feature type="repeat" description="TPR" evidence="2">
    <location>
        <begin position="43"/>
        <end position="76"/>
    </location>
</feature>
<dbReference type="InterPro" id="IPR019734">
    <property type="entry name" value="TPR_rpt"/>
</dbReference>
<comment type="caution">
    <text evidence="3">The sequence shown here is derived from an EMBL/GenBank/DDBJ whole genome shotgun (WGS) entry which is preliminary data.</text>
</comment>
<reference evidence="3 4" key="1">
    <citation type="submission" date="2019-08" db="EMBL/GenBank/DDBJ databases">
        <title>Parahaliea maris sp. nov., isolated from the surface seawater.</title>
        <authorList>
            <person name="Liu Y."/>
        </authorList>
    </citation>
    <scope>NUCLEOTIDE SEQUENCE [LARGE SCALE GENOMIC DNA]</scope>
    <source>
        <strain evidence="3 4">HSLHS9</strain>
    </source>
</reference>
<proteinExistence type="predicted"/>
<dbReference type="SUPFAM" id="SSF52540">
    <property type="entry name" value="P-loop containing nucleoside triphosphate hydrolases"/>
    <property type="match status" value="1"/>
</dbReference>
<dbReference type="SMART" id="SM00028">
    <property type="entry name" value="TPR"/>
    <property type="match status" value="3"/>
</dbReference>
<evidence type="ECO:0000256" key="1">
    <source>
        <dbReference type="ARBA" id="ARBA00022679"/>
    </source>
</evidence>
<dbReference type="EMBL" id="VRZA01000007">
    <property type="protein sequence ID" value="TXS90685.1"/>
    <property type="molecule type" value="Genomic_DNA"/>
</dbReference>
<dbReference type="Gene3D" id="3.40.50.300">
    <property type="entry name" value="P-loop containing nucleotide triphosphate hydrolases"/>
    <property type="match status" value="1"/>
</dbReference>
<evidence type="ECO:0000313" key="3">
    <source>
        <dbReference type="EMBL" id="TXS90685.1"/>
    </source>
</evidence>
<evidence type="ECO:0000256" key="2">
    <source>
        <dbReference type="PROSITE-ProRule" id="PRU00339"/>
    </source>
</evidence>
<dbReference type="PANTHER" id="PTHR12788:SF10">
    <property type="entry name" value="PROTEIN-TYROSINE SULFOTRANSFERASE"/>
    <property type="match status" value="1"/>
</dbReference>
<dbReference type="InterPro" id="IPR011990">
    <property type="entry name" value="TPR-like_helical_dom_sf"/>
</dbReference>
<sequence>MSRNRQDPLKQALARGVALHRQGKLQEAEQQFLSILRTRPDYAPAHHTLGFLYYQADRLDLSLRELQRSVELKSRNAPAWNDLGNTQRDLGQLEQAAQSYQRAIKLDPDYALAHCALAQLRDHRQPDAFEAEYKSLSQAYARSRSGSPERRDLAWGLARAAEQRGEAERCMELLGEAHRIQRGDRRFSIDAAARYFDAIQQVFSREFIEANADAGDDSELPVFVFGLPRSGTSLVEQILASHSAVHGAGELRMVGNLCGDMERQTQQVFAAAFARLDASTRRRVARDLESRLRKLAPRARRVVDKMPANYLCVGMLATLFPRAKFIHCRRDALANCWSIYSTRFSEPHTFADSLSDLGAYYRRYQELMAHWDAVLPGRIYHLDYEQLVASPAEQIPALLEAVGMDCEAACLNPELTERAVRTASSVQVREPIYTHANDRVQALGACLAPLREALGDAA</sequence>
<organism evidence="3 4">
    <name type="scientific">Parahaliea maris</name>
    <dbReference type="NCBI Taxonomy" id="2716870"/>
    <lineage>
        <taxon>Bacteria</taxon>
        <taxon>Pseudomonadati</taxon>
        <taxon>Pseudomonadota</taxon>
        <taxon>Gammaproteobacteria</taxon>
        <taxon>Cellvibrionales</taxon>
        <taxon>Halieaceae</taxon>
        <taxon>Parahaliea</taxon>
    </lineage>
</organism>
<evidence type="ECO:0000313" key="4">
    <source>
        <dbReference type="Proteomes" id="UP000321039"/>
    </source>
</evidence>
<accession>A0A5C8ZQR7</accession>
<keyword evidence="2" id="KW-0802">TPR repeat</keyword>
<dbReference type="GO" id="GO:0008476">
    <property type="term" value="F:protein-tyrosine sulfotransferase activity"/>
    <property type="evidence" value="ECO:0007669"/>
    <property type="project" value="InterPro"/>
</dbReference>
<dbReference type="InterPro" id="IPR027417">
    <property type="entry name" value="P-loop_NTPase"/>
</dbReference>
<name>A0A5C8ZQR7_9GAMM</name>
<dbReference type="Gene3D" id="1.25.40.10">
    <property type="entry name" value="Tetratricopeptide repeat domain"/>
    <property type="match status" value="1"/>
</dbReference>
<dbReference type="InterPro" id="IPR026634">
    <property type="entry name" value="TPST-like"/>
</dbReference>
<dbReference type="Pfam" id="PF13469">
    <property type="entry name" value="Sulfotransfer_3"/>
    <property type="match status" value="1"/>
</dbReference>
<dbReference type="RefSeq" id="WP_148069683.1">
    <property type="nucleotide sequence ID" value="NZ_VRZA01000007.1"/>
</dbReference>
<gene>
    <name evidence="3" type="ORF">FV139_17035</name>
</gene>
<dbReference type="Pfam" id="PF13414">
    <property type="entry name" value="TPR_11"/>
    <property type="match status" value="1"/>
</dbReference>
<protein>
    <submittedName>
        <fullName evidence="3">Tetratricopeptide repeat protein</fullName>
    </submittedName>
</protein>
<feature type="repeat" description="TPR" evidence="2">
    <location>
        <begin position="77"/>
        <end position="110"/>
    </location>
</feature>
<keyword evidence="1" id="KW-0808">Transferase</keyword>
<dbReference type="PROSITE" id="PS50293">
    <property type="entry name" value="TPR_REGION"/>
    <property type="match status" value="1"/>
</dbReference>
<keyword evidence="4" id="KW-1185">Reference proteome</keyword>